<dbReference type="PANTHER" id="PTHR16322:SF0">
    <property type="entry name" value="PHOSPHOPROTEIN ASSOCIATED WITH GLYCOSPHINGOLIPID-ENRICHED MICRODOMAINS 1"/>
    <property type="match status" value="1"/>
</dbReference>
<evidence type="ECO:0000256" key="1">
    <source>
        <dbReference type="SAM" id="MobiDB-lite"/>
    </source>
</evidence>
<feature type="region of interest" description="Disordered" evidence="1">
    <location>
        <begin position="60"/>
        <end position="96"/>
    </location>
</feature>
<dbReference type="Proteomes" id="UP001434883">
    <property type="component" value="Unassembled WGS sequence"/>
</dbReference>
<feature type="region of interest" description="Disordered" evidence="1">
    <location>
        <begin position="112"/>
        <end position="152"/>
    </location>
</feature>
<evidence type="ECO:0008006" key="4">
    <source>
        <dbReference type="Google" id="ProtNLM"/>
    </source>
</evidence>
<accession>A0ABV0S3E8</accession>
<evidence type="ECO:0000313" key="3">
    <source>
        <dbReference type="Proteomes" id="UP001434883"/>
    </source>
</evidence>
<sequence length="286" mass="30975">CKDRISAAGSSLYKTNNLPASEMLLSVAEVIVVKEIAVASRDVSVEDSLYETVKEIKDTSVQPRLTNGTIQPSPSEPPPQSLVNDHPSPCTPERGPLCEGVEYASVDLRKKSRHSADIEAKRCPDNAAIPSHKPPEEPEEDRPPPVPRKVLDENDNQSMVMNGLEVAGLHNGESPLYSTVNKTHCNQAVNEEDKEHDYSSIAEIKGLVPASSSSDLYATVHDFYPQPDEPQPGDGPPVDSTDPGYESIRIPKTSSSDDDHGAGNSKPEPDYESVGELGLGREMSRL</sequence>
<evidence type="ECO:0000313" key="2">
    <source>
        <dbReference type="EMBL" id="MEQ2214989.1"/>
    </source>
</evidence>
<dbReference type="PANTHER" id="PTHR16322">
    <property type="entry name" value="PHOSPHOPROTEIN ASSOCIATED WITH GLYCOSPHINGOLIPID-ENRICHED MICRODOMAINS 1"/>
    <property type="match status" value="1"/>
</dbReference>
<feature type="region of interest" description="Disordered" evidence="1">
    <location>
        <begin position="221"/>
        <end position="286"/>
    </location>
</feature>
<organism evidence="2 3">
    <name type="scientific">Xenoophorus captivus</name>
    <dbReference type="NCBI Taxonomy" id="1517983"/>
    <lineage>
        <taxon>Eukaryota</taxon>
        <taxon>Metazoa</taxon>
        <taxon>Chordata</taxon>
        <taxon>Craniata</taxon>
        <taxon>Vertebrata</taxon>
        <taxon>Euteleostomi</taxon>
        <taxon>Actinopterygii</taxon>
        <taxon>Neopterygii</taxon>
        <taxon>Teleostei</taxon>
        <taxon>Neoteleostei</taxon>
        <taxon>Acanthomorphata</taxon>
        <taxon>Ovalentaria</taxon>
        <taxon>Atherinomorphae</taxon>
        <taxon>Cyprinodontiformes</taxon>
        <taxon>Goodeidae</taxon>
        <taxon>Xenoophorus</taxon>
    </lineage>
</organism>
<reference evidence="2 3" key="1">
    <citation type="submission" date="2021-06" db="EMBL/GenBank/DDBJ databases">
        <authorList>
            <person name="Palmer J.M."/>
        </authorList>
    </citation>
    <scope>NUCLEOTIDE SEQUENCE [LARGE SCALE GENOMIC DNA]</scope>
    <source>
        <strain evidence="2 3">XC_2019</strain>
        <tissue evidence="2">Muscle</tissue>
    </source>
</reference>
<feature type="compositionally biased region" description="Basic and acidic residues" evidence="1">
    <location>
        <begin position="114"/>
        <end position="124"/>
    </location>
</feature>
<dbReference type="EMBL" id="JAHRIN010067827">
    <property type="protein sequence ID" value="MEQ2214989.1"/>
    <property type="molecule type" value="Genomic_DNA"/>
</dbReference>
<name>A0ABV0S3E8_9TELE</name>
<feature type="non-terminal residue" evidence="2">
    <location>
        <position position="1"/>
    </location>
</feature>
<protein>
    <recommendedName>
        <fullName evidence="4">Phosphoprotein membrane anchor with glycosphingolipid microdomains 1</fullName>
    </recommendedName>
</protein>
<proteinExistence type="predicted"/>
<gene>
    <name evidence="2" type="ORF">XENOCAPTIV_025309</name>
</gene>
<keyword evidence="3" id="KW-1185">Reference proteome</keyword>
<comment type="caution">
    <text evidence="2">The sequence shown here is derived from an EMBL/GenBank/DDBJ whole genome shotgun (WGS) entry which is preliminary data.</text>
</comment>
<dbReference type="InterPro" id="IPR032748">
    <property type="entry name" value="PAG"/>
</dbReference>
<dbReference type="Pfam" id="PF15347">
    <property type="entry name" value="PAG"/>
    <property type="match status" value="2"/>
</dbReference>
<feature type="compositionally biased region" description="Polar residues" evidence="1">
    <location>
        <begin position="60"/>
        <end position="70"/>
    </location>
</feature>